<keyword evidence="5" id="KW-0677">Repeat</keyword>
<evidence type="ECO:0000256" key="3">
    <source>
        <dbReference type="ARBA" id="ARBA00022552"/>
    </source>
</evidence>
<dbReference type="GO" id="GO:0006364">
    <property type="term" value="P:rRNA processing"/>
    <property type="evidence" value="ECO:0007669"/>
    <property type="project" value="UniProtKB-KW"/>
</dbReference>
<dbReference type="Pfam" id="PF23869">
    <property type="entry name" value="Beta-prop_WDR75_1st"/>
    <property type="match status" value="1"/>
</dbReference>
<name>A0A9P0DC84_9CUCU</name>
<evidence type="ECO:0000259" key="8">
    <source>
        <dbReference type="Pfam" id="PF23769"/>
    </source>
</evidence>
<evidence type="ECO:0000256" key="6">
    <source>
        <dbReference type="ARBA" id="ARBA00023163"/>
    </source>
</evidence>
<dbReference type="GO" id="GO:2000234">
    <property type="term" value="P:positive regulation of rRNA processing"/>
    <property type="evidence" value="ECO:0007669"/>
    <property type="project" value="TreeGrafter"/>
</dbReference>
<evidence type="ECO:0000256" key="2">
    <source>
        <dbReference type="ARBA" id="ARBA00022517"/>
    </source>
</evidence>
<dbReference type="AlphaFoldDB" id="A0A9P0DC84"/>
<dbReference type="Proteomes" id="UP001152799">
    <property type="component" value="Chromosome 10"/>
</dbReference>
<keyword evidence="4" id="KW-0853">WD repeat</keyword>
<keyword evidence="3" id="KW-0698">rRNA processing</keyword>
<comment type="subcellular location">
    <subcellularLocation>
        <location evidence="1">Nucleus</location>
        <location evidence="1">Nucleolus</location>
    </subcellularLocation>
</comment>
<keyword evidence="7" id="KW-0539">Nucleus</keyword>
<dbReference type="GO" id="GO:0032040">
    <property type="term" value="C:small-subunit processome"/>
    <property type="evidence" value="ECO:0007669"/>
    <property type="project" value="InterPro"/>
</dbReference>
<gene>
    <name evidence="9" type="ORF">CEUTPL_LOCUS1929</name>
</gene>
<protein>
    <recommendedName>
        <fullName evidence="8">WD repeat-containing protein 75 second beta-propeller domain-containing protein</fullName>
    </recommendedName>
</protein>
<dbReference type="GO" id="GO:0045943">
    <property type="term" value="P:positive regulation of transcription by RNA polymerase I"/>
    <property type="evidence" value="ECO:0007669"/>
    <property type="project" value="InterPro"/>
</dbReference>
<proteinExistence type="predicted"/>
<dbReference type="OrthoDB" id="4096at2759"/>
<dbReference type="GO" id="GO:0003723">
    <property type="term" value="F:RNA binding"/>
    <property type="evidence" value="ECO:0007669"/>
    <property type="project" value="InterPro"/>
</dbReference>
<evidence type="ECO:0000256" key="4">
    <source>
        <dbReference type="ARBA" id="ARBA00022574"/>
    </source>
</evidence>
<dbReference type="SMART" id="SM00320">
    <property type="entry name" value="WD40"/>
    <property type="match status" value="7"/>
</dbReference>
<feature type="domain" description="WD repeat-containing protein 75 second beta-propeller" evidence="8">
    <location>
        <begin position="326"/>
        <end position="655"/>
    </location>
</feature>
<organism evidence="9 10">
    <name type="scientific">Ceutorhynchus assimilis</name>
    <name type="common">cabbage seed weevil</name>
    <dbReference type="NCBI Taxonomy" id="467358"/>
    <lineage>
        <taxon>Eukaryota</taxon>
        <taxon>Metazoa</taxon>
        <taxon>Ecdysozoa</taxon>
        <taxon>Arthropoda</taxon>
        <taxon>Hexapoda</taxon>
        <taxon>Insecta</taxon>
        <taxon>Pterygota</taxon>
        <taxon>Neoptera</taxon>
        <taxon>Endopterygota</taxon>
        <taxon>Coleoptera</taxon>
        <taxon>Polyphaga</taxon>
        <taxon>Cucujiformia</taxon>
        <taxon>Curculionidae</taxon>
        <taxon>Ceutorhynchinae</taxon>
        <taxon>Ceutorhynchus</taxon>
    </lineage>
</organism>
<sequence>MDIAVNFKGGGSIVKLKPVFSIGGENVFVASKNSILQYNTKTGKLVYSYKGWDTDIVGLNFGIIDNLGCIAACSKTGKVIIWTITKRVKLYEGKIPKQNIIFFQLITWDLANELNVLMGFKKKTEIRFSVRNIKQKSEEQRKIIFKIPKQKCYIDVCQDKYFSVVAKNTVYFVNLQTLKVSRHSMQENNRKFTCVSCHPKDETVLTGDDTGRIVMWQNIFSTKKTQAIYHWHTLPVKSLAFSTLGSYFYSGADESVLVKWQLDNPNRKQFLPRLPAGICQLTVSDNNAYTAVATTDNAVRIVDSRMNQISLIQHLVLGNQFESGIIYDPITRALVMNGNIGCVQFYSPNDMSLLYNVDIVNQNKITDERECKLENTDVQKIALSKSGKWLATVEERTELNVCKEIRLKFWHFNSENQSYELTTSVEFPHESSINSIAIQPSIEEDNLKCITVGNDKMFKIWQLFQVTSVHRSGPIWKCINIGKFRDLPCQGLTFSIDGSLFATAFDSILTIWATETCELKCSLIHSNFKEKIKFIQFGQGNQCHLVTTASSSQLCVWNILTLTMTWAVTLKNINLLVSDPLSSHMLVMCGTKKKKTVTHKVYVFEPVSPNVIYSSRDLIQINEKIVTATFVPSMYSNDTRLKWYERANLYFMTANSELYCISKSEEPYNYDYQNEDLSDQISVFSKMKPQVQISEVTRAIKHHLFAKDMGYRSYRKYLEAPIETLPPIRLLAVSLLKSLVLQRDNLPSIN</sequence>
<dbReference type="Pfam" id="PF23769">
    <property type="entry name" value="Beta-prop_WDR75_2nd"/>
    <property type="match status" value="1"/>
</dbReference>
<evidence type="ECO:0000313" key="10">
    <source>
        <dbReference type="Proteomes" id="UP001152799"/>
    </source>
</evidence>
<keyword evidence="10" id="KW-1185">Reference proteome</keyword>
<evidence type="ECO:0000313" key="9">
    <source>
        <dbReference type="EMBL" id="CAH1122893.1"/>
    </source>
</evidence>
<dbReference type="PANTHER" id="PTHR44215:SF1">
    <property type="entry name" value="WD REPEAT-CONTAINING PROTEIN 75"/>
    <property type="match status" value="1"/>
</dbReference>
<dbReference type="InterPro" id="IPR036322">
    <property type="entry name" value="WD40_repeat_dom_sf"/>
</dbReference>
<evidence type="ECO:0000256" key="5">
    <source>
        <dbReference type="ARBA" id="ARBA00022737"/>
    </source>
</evidence>
<dbReference type="Gene3D" id="2.130.10.10">
    <property type="entry name" value="YVTN repeat-like/Quinoprotein amine dehydrogenase"/>
    <property type="match status" value="3"/>
</dbReference>
<keyword evidence="6" id="KW-0804">Transcription</keyword>
<dbReference type="InterPro" id="IPR053826">
    <property type="entry name" value="WDR75"/>
</dbReference>
<dbReference type="InterPro" id="IPR057644">
    <property type="entry name" value="Beta-prop_WDR75_2nd"/>
</dbReference>
<dbReference type="SUPFAM" id="SSF50978">
    <property type="entry name" value="WD40 repeat-like"/>
    <property type="match status" value="3"/>
</dbReference>
<dbReference type="PANTHER" id="PTHR44215">
    <property type="entry name" value="WD REPEAT-CONTAINING PROTEIN 75"/>
    <property type="match status" value="1"/>
</dbReference>
<evidence type="ECO:0000256" key="7">
    <source>
        <dbReference type="ARBA" id="ARBA00023242"/>
    </source>
</evidence>
<dbReference type="InterPro" id="IPR001680">
    <property type="entry name" value="WD40_rpt"/>
</dbReference>
<reference evidence="9" key="1">
    <citation type="submission" date="2022-01" db="EMBL/GenBank/DDBJ databases">
        <authorList>
            <person name="King R."/>
        </authorList>
    </citation>
    <scope>NUCLEOTIDE SEQUENCE</scope>
</reference>
<evidence type="ECO:0000256" key="1">
    <source>
        <dbReference type="ARBA" id="ARBA00004604"/>
    </source>
</evidence>
<dbReference type="EMBL" id="OU892286">
    <property type="protein sequence ID" value="CAH1122893.1"/>
    <property type="molecule type" value="Genomic_DNA"/>
</dbReference>
<keyword evidence="2" id="KW-0690">Ribosome biogenesis</keyword>
<dbReference type="InterPro" id="IPR015943">
    <property type="entry name" value="WD40/YVTN_repeat-like_dom_sf"/>
</dbReference>
<accession>A0A9P0DC84</accession>